<evidence type="ECO:0000313" key="2">
    <source>
        <dbReference type="EMBL" id="SHJ70620.1"/>
    </source>
</evidence>
<dbReference type="EMBL" id="FQZG01000071">
    <property type="protein sequence ID" value="SHJ70620.1"/>
    <property type="molecule type" value="Genomic_DNA"/>
</dbReference>
<dbReference type="Proteomes" id="UP000184512">
    <property type="component" value="Unassembled WGS sequence"/>
</dbReference>
<gene>
    <name evidence="2" type="ORF">SAMN02745244_03080</name>
</gene>
<feature type="domain" description="G" evidence="1">
    <location>
        <begin position="49"/>
        <end position="157"/>
    </location>
</feature>
<dbReference type="OrthoDB" id="6197209at2"/>
<dbReference type="InterPro" id="IPR027417">
    <property type="entry name" value="P-loop_NTPase"/>
</dbReference>
<keyword evidence="3" id="KW-1185">Reference proteome</keyword>
<dbReference type="Pfam" id="PF01926">
    <property type="entry name" value="MMR_HSR1"/>
    <property type="match status" value="1"/>
</dbReference>
<reference evidence="2 3" key="1">
    <citation type="submission" date="2016-11" db="EMBL/GenBank/DDBJ databases">
        <authorList>
            <person name="Jaros S."/>
            <person name="Januszkiewicz K."/>
            <person name="Wedrychowicz H."/>
        </authorList>
    </citation>
    <scope>NUCLEOTIDE SEQUENCE [LARGE SCALE GENOMIC DNA]</scope>
    <source>
        <strain evidence="2 3">DSM 12906</strain>
    </source>
</reference>
<evidence type="ECO:0000313" key="3">
    <source>
        <dbReference type="Proteomes" id="UP000184512"/>
    </source>
</evidence>
<dbReference type="SUPFAM" id="SSF52540">
    <property type="entry name" value="P-loop containing nucleoside triphosphate hydrolases"/>
    <property type="match status" value="1"/>
</dbReference>
<dbReference type="CDD" id="cd00882">
    <property type="entry name" value="Ras_like_GTPase"/>
    <property type="match status" value="1"/>
</dbReference>
<proteinExistence type="predicted"/>
<dbReference type="AlphaFoldDB" id="A0A1M6LHE5"/>
<evidence type="ECO:0000259" key="1">
    <source>
        <dbReference type="Pfam" id="PF01926"/>
    </source>
</evidence>
<dbReference type="RefSeq" id="WP_084189651.1">
    <property type="nucleotide sequence ID" value="NZ_FQZG01000071.1"/>
</dbReference>
<sequence length="576" mass="63037">MNDLLFHAAPAAVRRLSRRLTELLDQLPSEERSKFLGLLVVDEHERPRMVLTGQYSSGKSTLIKALTDEAAEVVIDSAVATDQVQVFDWDGLVDLVDTPGVQAGLSDHDRLAEEALRAADLVLFAVTVDLFDDGSVEHLRHITEDLRKAPQLVVVITKSRTLHAAVGIREVAVRAALGTFADQVPWVECDAKTYLDGLHETDPLRATRRIEASGMADVADTINQIARERGELARFRVPLQQIALAAGEALASLTDDPDEEAILTVLARQRRALTNRRGLVDSALDREASEFRSACIRAVETLADTAESIEESENPDWSKLEAASDVLNAQLSVANQRFTDGVHAVVSSQLADFTSEVREIEASPYAHQLRELEVQGVIEAQEIPADTGLLRDTGRKQRRVPAWAPKAAEHLKGFQKSWGAGDGIKQAAGSSGHQIVYKVGKLAGWKFEPWQAVRWANNIGKFAKAGALVLPVALEAYAVVSDERQEVRVMKEKLRRRNALVGRVLAQCDDISRSALAQVRMELDAEFDAAVREIDSVNESVRANQALRGDLNRDIGAIQSEAIAMLDRLGESASDG</sequence>
<name>A0A1M6LHE5_9ACTN</name>
<dbReference type="Gene3D" id="3.40.50.300">
    <property type="entry name" value="P-loop containing nucleotide triphosphate hydrolases"/>
    <property type="match status" value="1"/>
</dbReference>
<organism evidence="2 3">
    <name type="scientific">Tessaracoccus bendigoensis DSM 12906</name>
    <dbReference type="NCBI Taxonomy" id="1123357"/>
    <lineage>
        <taxon>Bacteria</taxon>
        <taxon>Bacillati</taxon>
        <taxon>Actinomycetota</taxon>
        <taxon>Actinomycetes</taxon>
        <taxon>Propionibacteriales</taxon>
        <taxon>Propionibacteriaceae</taxon>
        <taxon>Tessaracoccus</taxon>
    </lineage>
</organism>
<dbReference type="STRING" id="1123357.SAMN02745244_03080"/>
<dbReference type="GO" id="GO:0005525">
    <property type="term" value="F:GTP binding"/>
    <property type="evidence" value="ECO:0007669"/>
    <property type="project" value="InterPro"/>
</dbReference>
<protein>
    <submittedName>
        <fullName evidence="2">Small GTP-binding protein domain-containing protein</fullName>
    </submittedName>
</protein>
<accession>A0A1M6LHE5</accession>
<dbReference type="InterPro" id="IPR006073">
    <property type="entry name" value="GTP-bd"/>
</dbReference>